<name>E4ZZL6_LEPMJ</name>
<feature type="region of interest" description="Disordered" evidence="1">
    <location>
        <begin position="123"/>
        <end position="142"/>
    </location>
</feature>
<dbReference type="EMBL" id="FP929130">
    <property type="protein sequence ID" value="CBX97132.1"/>
    <property type="molecule type" value="Genomic_DNA"/>
</dbReference>
<accession>E4ZZL6</accession>
<proteinExistence type="predicted"/>
<dbReference type="HOGENOM" id="CLU_1678223_0_0_1"/>
<evidence type="ECO:0000313" key="2">
    <source>
        <dbReference type="EMBL" id="CBX97132.1"/>
    </source>
</evidence>
<keyword evidence="3" id="KW-1185">Reference proteome</keyword>
<organism evidence="3">
    <name type="scientific">Leptosphaeria maculans (strain JN3 / isolate v23.1.3 / race Av1-4-5-6-7-8)</name>
    <name type="common">Blackleg fungus</name>
    <name type="synonym">Phoma lingam</name>
    <dbReference type="NCBI Taxonomy" id="985895"/>
    <lineage>
        <taxon>Eukaryota</taxon>
        <taxon>Fungi</taxon>
        <taxon>Dikarya</taxon>
        <taxon>Ascomycota</taxon>
        <taxon>Pezizomycotina</taxon>
        <taxon>Dothideomycetes</taxon>
        <taxon>Pleosporomycetidae</taxon>
        <taxon>Pleosporales</taxon>
        <taxon>Pleosporineae</taxon>
        <taxon>Leptosphaeriaceae</taxon>
        <taxon>Plenodomus</taxon>
        <taxon>Plenodomus lingam/Leptosphaeria maculans species complex</taxon>
    </lineage>
</organism>
<dbReference type="AlphaFoldDB" id="E4ZZL6"/>
<evidence type="ECO:0000256" key="1">
    <source>
        <dbReference type="SAM" id="MobiDB-lite"/>
    </source>
</evidence>
<reference evidence="3" key="1">
    <citation type="journal article" date="2011" name="Nat. Commun.">
        <title>Effector diversification within compartments of the Leptosphaeria maculans genome affected by Repeat-Induced Point mutations.</title>
        <authorList>
            <person name="Rouxel T."/>
            <person name="Grandaubert J."/>
            <person name="Hane J.K."/>
            <person name="Hoede C."/>
            <person name="van de Wouw A.P."/>
            <person name="Couloux A."/>
            <person name="Dominguez V."/>
            <person name="Anthouard V."/>
            <person name="Bally P."/>
            <person name="Bourras S."/>
            <person name="Cozijnsen A.J."/>
            <person name="Ciuffetti L.M."/>
            <person name="Degrave A."/>
            <person name="Dilmaghani A."/>
            <person name="Duret L."/>
            <person name="Fudal I."/>
            <person name="Goodwin S.B."/>
            <person name="Gout L."/>
            <person name="Glaser N."/>
            <person name="Linglin J."/>
            <person name="Kema G.H.J."/>
            <person name="Lapalu N."/>
            <person name="Lawrence C.B."/>
            <person name="May K."/>
            <person name="Meyer M."/>
            <person name="Ollivier B."/>
            <person name="Poulain J."/>
            <person name="Schoch C.L."/>
            <person name="Simon A."/>
            <person name="Spatafora J.W."/>
            <person name="Stachowiak A."/>
            <person name="Turgeon B.G."/>
            <person name="Tyler B.M."/>
            <person name="Vincent D."/>
            <person name="Weissenbach J."/>
            <person name="Amselem J."/>
            <person name="Quesneville H."/>
            <person name="Oliver R.P."/>
            <person name="Wincker P."/>
            <person name="Balesdent M.-H."/>
            <person name="Howlett B.J."/>
        </authorList>
    </citation>
    <scope>NUCLEOTIDE SEQUENCE [LARGE SCALE GENOMIC DNA]</scope>
    <source>
        <strain evidence="3">JN3 / isolate v23.1.3 / race Av1-4-5-6-7-8</strain>
    </source>
</reference>
<protein>
    <submittedName>
        <fullName evidence="2">Predicted protein</fullName>
    </submittedName>
</protein>
<dbReference type="Proteomes" id="UP000002668">
    <property type="component" value="Genome"/>
</dbReference>
<dbReference type="InParanoid" id="E4ZZL6"/>
<evidence type="ECO:0000313" key="3">
    <source>
        <dbReference type="Proteomes" id="UP000002668"/>
    </source>
</evidence>
<sequence length="157" mass="17304">MTTDSSSMSSNKHQAPCSVLLTTHAFDQRIFEPLTCHSATDDDPVRGHRPSLSVLCPPFVIRCCPRNLCLRNKKSHAFHSAHSSHYKQSPHHDIGSDSLARTQLNPPILLACPSSIRQPIFPRGHGDARARSHPSLSTWGTGTAYRRHSTVSPLPVL</sequence>
<gene>
    <name evidence="2" type="ORF">LEMA_P102630.1</name>
</gene>
<dbReference type="VEuPathDB" id="FungiDB:LEMA_P102630.1"/>